<dbReference type="SUPFAM" id="SSF46579">
    <property type="entry name" value="Prefoldin"/>
    <property type="match status" value="1"/>
</dbReference>
<proteinExistence type="predicted"/>
<feature type="coiled-coil region" evidence="1">
    <location>
        <begin position="92"/>
        <end position="197"/>
    </location>
</feature>
<dbReference type="EMBL" id="UINC01118194">
    <property type="protein sequence ID" value="SVC91156.1"/>
    <property type="molecule type" value="Genomic_DNA"/>
</dbReference>
<evidence type="ECO:0000313" key="4">
    <source>
        <dbReference type="EMBL" id="SVC91156.1"/>
    </source>
</evidence>
<sequence length="243" mass="27500">MARGGRKGNDGGVSFFAFQDIITAVIGILVLITLILALEIREKPPEEGNQSVAPSPVEIDEHDENNGTDFKALIAAQKITNTEFEHFVLQQVEELEEQIDSIRLVVVNLEKLIEEMESTVDSPLAEKLKQAIEALENQLSFTKNNISELEKEKKGLLDQLDSNPMAFMDEDEKETYVERLMNDIEQLEEQIQNDVRVIPEKTNTPLKPVLVSVSANELSIGEFNQEQTTTPFNRNTFVREIMR</sequence>
<keyword evidence="3" id="KW-1133">Transmembrane helix</keyword>
<keyword evidence="3" id="KW-0812">Transmembrane</keyword>
<feature type="non-terminal residue" evidence="4">
    <location>
        <position position="243"/>
    </location>
</feature>
<gene>
    <name evidence="4" type="ORF">METZ01_LOCUS344010</name>
</gene>
<organism evidence="4">
    <name type="scientific">marine metagenome</name>
    <dbReference type="NCBI Taxonomy" id="408172"/>
    <lineage>
        <taxon>unclassified sequences</taxon>
        <taxon>metagenomes</taxon>
        <taxon>ecological metagenomes</taxon>
    </lineage>
</organism>
<name>A0A382R0E0_9ZZZZ</name>
<accession>A0A382R0E0</accession>
<evidence type="ECO:0000256" key="3">
    <source>
        <dbReference type="SAM" id="Phobius"/>
    </source>
</evidence>
<keyword evidence="3" id="KW-0472">Membrane</keyword>
<protein>
    <submittedName>
        <fullName evidence="4">Uncharacterized protein</fullName>
    </submittedName>
</protein>
<feature type="region of interest" description="Disordered" evidence="2">
    <location>
        <begin position="45"/>
        <end position="64"/>
    </location>
</feature>
<keyword evidence="1" id="KW-0175">Coiled coil</keyword>
<feature type="transmembrane region" description="Helical" evidence="3">
    <location>
        <begin position="15"/>
        <end position="38"/>
    </location>
</feature>
<reference evidence="4" key="1">
    <citation type="submission" date="2018-05" db="EMBL/GenBank/DDBJ databases">
        <authorList>
            <person name="Lanie J.A."/>
            <person name="Ng W.-L."/>
            <person name="Kazmierczak K.M."/>
            <person name="Andrzejewski T.M."/>
            <person name="Davidsen T.M."/>
            <person name="Wayne K.J."/>
            <person name="Tettelin H."/>
            <person name="Glass J.I."/>
            <person name="Rusch D."/>
            <person name="Podicherti R."/>
            <person name="Tsui H.-C.T."/>
            <person name="Winkler M.E."/>
        </authorList>
    </citation>
    <scope>NUCLEOTIDE SEQUENCE</scope>
</reference>
<dbReference type="AlphaFoldDB" id="A0A382R0E0"/>
<evidence type="ECO:0000256" key="1">
    <source>
        <dbReference type="SAM" id="Coils"/>
    </source>
</evidence>
<evidence type="ECO:0000256" key="2">
    <source>
        <dbReference type="SAM" id="MobiDB-lite"/>
    </source>
</evidence>